<dbReference type="PROSITE" id="PS52035">
    <property type="entry name" value="PEPTIDASE_M14"/>
    <property type="match status" value="1"/>
</dbReference>
<dbReference type="GO" id="GO:0004181">
    <property type="term" value="F:metallocarboxypeptidase activity"/>
    <property type="evidence" value="ECO:0007669"/>
    <property type="project" value="InterPro"/>
</dbReference>
<keyword evidence="3" id="KW-0121">Carboxypeptidase</keyword>
<gene>
    <name evidence="11" type="ORF">OVA965_LOCUS12763</name>
    <name evidence="12" type="ORF">TMI583_LOCUS12766</name>
</gene>
<keyword evidence="9" id="KW-0732">Signal</keyword>
<evidence type="ECO:0000313" key="12">
    <source>
        <dbReference type="EMBL" id="CAF3736174.1"/>
    </source>
</evidence>
<dbReference type="GO" id="GO:0006518">
    <property type="term" value="P:peptide metabolic process"/>
    <property type="evidence" value="ECO:0007669"/>
    <property type="project" value="TreeGrafter"/>
</dbReference>
<evidence type="ECO:0000256" key="2">
    <source>
        <dbReference type="ARBA" id="ARBA00005988"/>
    </source>
</evidence>
<comment type="caution">
    <text evidence="11">The sequence shown here is derived from an EMBL/GenBank/DDBJ whole genome shotgun (WGS) entry which is preliminary data.</text>
</comment>
<dbReference type="InterPro" id="IPR008969">
    <property type="entry name" value="CarboxyPept-like_regulatory"/>
</dbReference>
<dbReference type="Gene3D" id="3.40.630.10">
    <property type="entry name" value="Zn peptidases"/>
    <property type="match status" value="2"/>
</dbReference>
<dbReference type="EMBL" id="CAJOBA010005200">
    <property type="protein sequence ID" value="CAF3736174.1"/>
    <property type="molecule type" value="Genomic_DNA"/>
</dbReference>
<dbReference type="Gene3D" id="2.60.40.1120">
    <property type="entry name" value="Carboxypeptidase-like, regulatory domain"/>
    <property type="match status" value="1"/>
</dbReference>
<evidence type="ECO:0000256" key="6">
    <source>
        <dbReference type="ARBA" id="ARBA00022833"/>
    </source>
</evidence>
<keyword evidence="3" id="KW-0645">Protease</keyword>
<dbReference type="SMART" id="SM00631">
    <property type="entry name" value="Zn_pept"/>
    <property type="match status" value="1"/>
</dbReference>
<evidence type="ECO:0000313" key="13">
    <source>
        <dbReference type="Proteomes" id="UP000677228"/>
    </source>
</evidence>
<dbReference type="EMBL" id="CAJNOK010005195">
    <property type="protein sequence ID" value="CAF0964152.1"/>
    <property type="molecule type" value="Genomic_DNA"/>
</dbReference>
<evidence type="ECO:0000256" key="8">
    <source>
        <dbReference type="PROSITE-ProRule" id="PRU01379"/>
    </source>
</evidence>
<evidence type="ECO:0000256" key="5">
    <source>
        <dbReference type="ARBA" id="ARBA00022801"/>
    </source>
</evidence>
<feature type="non-terminal residue" evidence="11">
    <location>
        <position position="1"/>
    </location>
</feature>
<name>A0A8S2DNE9_9BILA</name>
<dbReference type="PANTHER" id="PTHR11532:SF84">
    <property type="entry name" value="CARBOXYPEPTIDASE M"/>
    <property type="match status" value="1"/>
</dbReference>
<dbReference type="InterPro" id="IPR000834">
    <property type="entry name" value="Peptidase_M14"/>
</dbReference>
<feature type="domain" description="Peptidase M14" evidence="10">
    <location>
        <begin position="1"/>
        <end position="296"/>
    </location>
</feature>
<comment type="cofactor">
    <cofactor evidence="1">
        <name>Zn(2+)</name>
        <dbReference type="ChEBI" id="CHEBI:29105"/>
    </cofactor>
</comment>
<evidence type="ECO:0000256" key="7">
    <source>
        <dbReference type="ARBA" id="ARBA00023180"/>
    </source>
</evidence>
<evidence type="ECO:0000259" key="10">
    <source>
        <dbReference type="PROSITE" id="PS52035"/>
    </source>
</evidence>
<dbReference type="InterPro" id="IPR050753">
    <property type="entry name" value="Peptidase_M14_domain"/>
</dbReference>
<keyword evidence="6" id="KW-0862">Zinc</keyword>
<evidence type="ECO:0000313" key="11">
    <source>
        <dbReference type="EMBL" id="CAF0964152.1"/>
    </source>
</evidence>
<dbReference type="SUPFAM" id="SSF49464">
    <property type="entry name" value="Carboxypeptidase regulatory domain-like"/>
    <property type="match status" value="1"/>
</dbReference>
<dbReference type="PANTHER" id="PTHR11532">
    <property type="entry name" value="PROTEASE M14 CARBOXYPEPTIDASE"/>
    <property type="match status" value="1"/>
</dbReference>
<dbReference type="GO" id="GO:0005615">
    <property type="term" value="C:extracellular space"/>
    <property type="evidence" value="ECO:0007669"/>
    <property type="project" value="TreeGrafter"/>
</dbReference>
<dbReference type="Proteomes" id="UP000682733">
    <property type="component" value="Unassembled WGS sequence"/>
</dbReference>
<evidence type="ECO:0000256" key="3">
    <source>
        <dbReference type="ARBA" id="ARBA00022645"/>
    </source>
</evidence>
<feature type="active site" description="Proton donor/acceptor" evidence="8">
    <location>
        <position position="264"/>
    </location>
</feature>
<dbReference type="PROSITE" id="PS00133">
    <property type="entry name" value="CARBOXYPEPT_ZN_2"/>
    <property type="match status" value="1"/>
</dbReference>
<accession>A0A8S2DNE9</accession>
<dbReference type="Proteomes" id="UP000677228">
    <property type="component" value="Unassembled WGS sequence"/>
</dbReference>
<protein>
    <recommendedName>
        <fullName evidence="10">Peptidase M14 domain-containing protein</fullName>
    </recommendedName>
</protein>
<dbReference type="PRINTS" id="PR00765">
    <property type="entry name" value="CRBOXYPTASEA"/>
</dbReference>
<feature type="chain" id="PRO_5035646603" description="Peptidase M14 domain-containing protein" evidence="9">
    <location>
        <begin position="20"/>
        <end position="382"/>
    </location>
</feature>
<dbReference type="InterPro" id="IPR057247">
    <property type="entry name" value="CARBOXYPEPT_ZN_2"/>
</dbReference>
<keyword evidence="5" id="KW-0378">Hydrolase</keyword>
<evidence type="ECO:0000256" key="9">
    <source>
        <dbReference type="SAM" id="SignalP"/>
    </source>
</evidence>
<keyword evidence="7" id="KW-0325">Glycoprotein</keyword>
<dbReference type="GO" id="GO:0008270">
    <property type="term" value="F:zinc ion binding"/>
    <property type="evidence" value="ECO:0007669"/>
    <property type="project" value="InterPro"/>
</dbReference>
<reference evidence="11" key="1">
    <citation type="submission" date="2021-02" db="EMBL/GenBank/DDBJ databases">
        <authorList>
            <person name="Nowell W R."/>
        </authorList>
    </citation>
    <scope>NUCLEOTIDE SEQUENCE</scope>
</reference>
<dbReference type="GO" id="GO:0016485">
    <property type="term" value="P:protein processing"/>
    <property type="evidence" value="ECO:0007669"/>
    <property type="project" value="TreeGrafter"/>
</dbReference>
<feature type="signal peptide" evidence="9">
    <location>
        <begin position="1"/>
        <end position="19"/>
    </location>
</feature>
<dbReference type="Pfam" id="PF00246">
    <property type="entry name" value="Peptidase_M14"/>
    <property type="match status" value="1"/>
</dbReference>
<evidence type="ECO:0000256" key="1">
    <source>
        <dbReference type="ARBA" id="ARBA00001947"/>
    </source>
</evidence>
<dbReference type="AlphaFoldDB" id="A0A8S2DNE9"/>
<keyword evidence="4" id="KW-0479">Metal-binding</keyword>
<sequence length="382" mass="44145">MHVRWLIIMIVSCSPIVHTTLDFNYHNYTQMTNFLQTIADEYKASSYLYEVGKSEQGREVLLHLVEYLLTSNDVQVQRLMNLSRIHIMPSMNPDGYEISKEGDCGSADGRYTANNIDLNRNFPDYLSQPLISSITATETKAVIDWLKNITFVLSANYHGGAFVINVPYDRYCNNKLEFLLFLFYLKIFWYIFSDNHNSAITDDDDIYMLFANAYVNMTNATNENCDSGVLPSTHVIRGADWYEIVGSMQDYGYLNYGTIEMTMEISCCKYPLSTLNSLDDYYNYNRDAMIELLLQAQRGVKGFVFDENNNPIPFTQIMINNRRPVINVTALGEFWRILLPGDYILKVFFYGYEVYRQQITINNTSPLNLIIIISNTTLNQYA</sequence>
<organism evidence="11 13">
    <name type="scientific">Didymodactylos carnosus</name>
    <dbReference type="NCBI Taxonomy" id="1234261"/>
    <lineage>
        <taxon>Eukaryota</taxon>
        <taxon>Metazoa</taxon>
        <taxon>Spiralia</taxon>
        <taxon>Gnathifera</taxon>
        <taxon>Rotifera</taxon>
        <taxon>Eurotatoria</taxon>
        <taxon>Bdelloidea</taxon>
        <taxon>Philodinida</taxon>
        <taxon>Philodinidae</taxon>
        <taxon>Didymodactylos</taxon>
    </lineage>
</organism>
<dbReference type="SUPFAM" id="SSF53187">
    <property type="entry name" value="Zn-dependent exopeptidases"/>
    <property type="match status" value="1"/>
</dbReference>
<comment type="similarity">
    <text evidence="2 8">Belongs to the peptidase M14 family.</text>
</comment>
<proteinExistence type="inferred from homology"/>
<evidence type="ECO:0000256" key="4">
    <source>
        <dbReference type="ARBA" id="ARBA00022723"/>
    </source>
</evidence>